<feature type="region of interest" description="Disordered" evidence="9">
    <location>
        <begin position="1"/>
        <end position="20"/>
    </location>
</feature>
<organism evidence="11 12">
    <name type="scientific">Allacma fusca</name>
    <dbReference type="NCBI Taxonomy" id="39272"/>
    <lineage>
        <taxon>Eukaryota</taxon>
        <taxon>Metazoa</taxon>
        <taxon>Ecdysozoa</taxon>
        <taxon>Arthropoda</taxon>
        <taxon>Hexapoda</taxon>
        <taxon>Collembola</taxon>
        <taxon>Symphypleona</taxon>
        <taxon>Sminthuridae</taxon>
        <taxon>Allacma</taxon>
    </lineage>
</organism>
<dbReference type="Proteomes" id="UP000708208">
    <property type="component" value="Unassembled WGS sequence"/>
</dbReference>
<evidence type="ECO:0000256" key="6">
    <source>
        <dbReference type="ARBA" id="ARBA00022840"/>
    </source>
</evidence>
<evidence type="ECO:0000256" key="1">
    <source>
        <dbReference type="ARBA" id="ARBA00012513"/>
    </source>
</evidence>
<keyword evidence="4" id="KW-0547">Nucleotide-binding</keyword>
<feature type="region of interest" description="Disordered" evidence="9">
    <location>
        <begin position="354"/>
        <end position="427"/>
    </location>
</feature>
<evidence type="ECO:0000313" key="11">
    <source>
        <dbReference type="EMBL" id="CAG7696374.1"/>
    </source>
</evidence>
<keyword evidence="3" id="KW-0808">Transferase</keyword>
<feature type="compositionally biased region" description="Polar residues" evidence="9">
    <location>
        <begin position="522"/>
        <end position="532"/>
    </location>
</feature>
<feature type="region of interest" description="Disordered" evidence="9">
    <location>
        <begin position="512"/>
        <end position="532"/>
    </location>
</feature>
<evidence type="ECO:0000259" key="10">
    <source>
        <dbReference type="PROSITE" id="PS50011"/>
    </source>
</evidence>
<feature type="domain" description="Protein kinase" evidence="10">
    <location>
        <begin position="33"/>
        <end position="301"/>
    </location>
</feature>
<sequence>MKKLLSKIDPVPSSGHSQGSCIGRSWTLPRHTVTVEEVIAEGGFGIVFLARHGAQKFALKRIIVNNEHDLAVATREIQIMTSLGDHPNLLACLDYMVAPLGGGVTEILGLMPFCRGSLLALLNQRMSAKMHLSEKEALQILADVVSGVARLHQCTTPIIHRDLKIENVLEEDGKFLVCDFGSATTKCWDPVSHGVTATQEDLEKYTTLAYRAPEMVDLYSNRGAITTKADIWALGVLLFKMCFYTTPFGDSILAIQSAHVTFPTTSPFSTQLHALIQYLLTTDVSHRPDIFQVGELCYSLLGLPNPITNVNGSPPPPTLDSIVNAMTTATVAAKVEEKPVKPVSVTPAAVTALETSVTPRQRPKRNIVVPGPAVGATLLPPPKSPKPVDSHNHQSQTQPQPQPPPNQTMHMIPPQNEHGHRRNASDSSAFDKNVLQQQADLQTASSETAISSWNPFAADCFPTGADAASGVAAAADASVDDDPFANAPFDYFKYRPMGTDLFGSAPFSNPFLEFSDPPENEGVTNLSFEDER</sequence>
<gene>
    <name evidence="11" type="ORF">AFUS01_LOCUS3951</name>
</gene>
<dbReference type="PROSITE" id="PS50011">
    <property type="entry name" value="PROTEIN_KINASE_DOM"/>
    <property type="match status" value="1"/>
</dbReference>
<dbReference type="SMART" id="SM00220">
    <property type="entry name" value="S_TKc"/>
    <property type="match status" value="1"/>
</dbReference>
<dbReference type="GO" id="GO:0035612">
    <property type="term" value="F:AP-2 adaptor complex binding"/>
    <property type="evidence" value="ECO:0007669"/>
    <property type="project" value="TreeGrafter"/>
</dbReference>
<evidence type="ECO:0000256" key="3">
    <source>
        <dbReference type="ARBA" id="ARBA00022679"/>
    </source>
</evidence>
<accession>A0A8J2NTS8</accession>
<evidence type="ECO:0000256" key="4">
    <source>
        <dbReference type="ARBA" id="ARBA00022741"/>
    </source>
</evidence>
<comment type="catalytic activity">
    <reaction evidence="7">
        <text>L-threonyl-[protein] + ATP = O-phospho-L-threonyl-[protein] + ADP + H(+)</text>
        <dbReference type="Rhea" id="RHEA:46608"/>
        <dbReference type="Rhea" id="RHEA-COMP:11060"/>
        <dbReference type="Rhea" id="RHEA-COMP:11605"/>
        <dbReference type="ChEBI" id="CHEBI:15378"/>
        <dbReference type="ChEBI" id="CHEBI:30013"/>
        <dbReference type="ChEBI" id="CHEBI:30616"/>
        <dbReference type="ChEBI" id="CHEBI:61977"/>
        <dbReference type="ChEBI" id="CHEBI:456216"/>
        <dbReference type="EC" id="2.7.11.1"/>
    </reaction>
</comment>
<proteinExistence type="predicted"/>
<dbReference type="EMBL" id="CAJVCH010024331">
    <property type="protein sequence ID" value="CAG7696374.1"/>
    <property type="molecule type" value="Genomic_DNA"/>
</dbReference>
<dbReference type="OrthoDB" id="2018507at2759"/>
<keyword evidence="12" id="KW-1185">Reference proteome</keyword>
<evidence type="ECO:0000256" key="8">
    <source>
        <dbReference type="ARBA" id="ARBA00048679"/>
    </source>
</evidence>
<dbReference type="AlphaFoldDB" id="A0A8J2NTS8"/>
<comment type="catalytic activity">
    <reaction evidence="8">
        <text>L-seryl-[protein] + ATP = O-phospho-L-seryl-[protein] + ADP + H(+)</text>
        <dbReference type="Rhea" id="RHEA:17989"/>
        <dbReference type="Rhea" id="RHEA-COMP:9863"/>
        <dbReference type="Rhea" id="RHEA-COMP:11604"/>
        <dbReference type="ChEBI" id="CHEBI:15378"/>
        <dbReference type="ChEBI" id="CHEBI:29999"/>
        <dbReference type="ChEBI" id="CHEBI:30616"/>
        <dbReference type="ChEBI" id="CHEBI:83421"/>
        <dbReference type="ChEBI" id="CHEBI:456216"/>
        <dbReference type="EC" id="2.7.11.1"/>
    </reaction>
</comment>
<reference evidence="11" key="1">
    <citation type="submission" date="2021-06" db="EMBL/GenBank/DDBJ databases">
        <authorList>
            <person name="Hodson N. C."/>
            <person name="Mongue J. A."/>
            <person name="Jaron S. K."/>
        </authorList>
    </citation>
    <scope>NUCLEOTIDE SEQUENCE</scope>
</reference>
<dbReference type="GO" id="GO:0045747">
    <property type="term" value="P:positive regulation of Notch signaling pathway"/>
    <property type="evidence" value="ECO:0007669"/>
    <property type="project" value="TreeGrafter"/>
</dbReference>
<dbReference type="GO" id="GO:0005524">
    <property type="term" value="F:ATP binding"/>
    <property type="evidence" value="ECO:0007669"/>
    <property type="project" value="UniProtKB-KW"/>
</dbReference>
<dbReference type="PANTHER" id="PTHR22967:SF57">
    <property type="entry name" value="AUXILIN, ISOFORM A-RELATED"/>
    <property type="match status" value="1"/>
</dbReference>
<dbReference type="GO" id="GO:2000369">
    <property type="term" value="P:regulation of clathrin-dependent endocytosis"/>
    <property type="evidence" value="ECO:0007669"/>
    <property type="project" value="TreeGrafter"/>
</dbReference>
<dbReference type="InterPro" id="IPR000719">
    <property type="entry name" value="Prot_kinase_dom"/>
</dbReference>
<dbReference type="GO" id="GO:0004674">
    <property type="term" value="F:protein serine/threonine kinase activity"/>
    <property type="evidence" value="ECO:0007669"/>
    <property type="project" value="UniProtKB-KW"/>
</dbReference>
<evidence type="ECO:0000256" key="7">
    <source>
        <dbReference type="ARBA" id="ARBA00047899"/>
    </source>
</evidence>
<evidence type="ECO:0000256" key="2">
    <source>
        <dbReference type="ARBA" id="ARBA00022527"/>
    </source>
</evidence>
<dbReference type="Pfam" id="PF00069">
    <property type="entry name" value="Pkinase"/>
    <property type="match status" value="1"/>
</dbReference>
<dbReference type="PANTHER" id="PTHR22967">
    <property type="entry name" value="SERINE/THREONINE PROTEIN KINASE"/>
    <property type="match status" value="1"/>
</dbReference>
<evidence type="ECO:0000256" key="9">
    <source>
        <dbReference type="SAM" id="MobiDB-lite"/>
    </source>
</evidence>
<name>A0A8J2NTS8_9HEXA</name>
<keyword evidence="2" id="KW-0723">Serine/threonine-protein kinase</keyword>
<keyword evidence="6" id="KW-0067">ATP-binding</keyword>
<evidence type="ECO:0000313" key="12">
    <source>
        <dbReference type="Proteomes" id="UP000708208"/>
    </source>
</evidence>
<keyword evidence="5" id="KW-0418">Kinase</keyword>
<dbReference type="GO" id="GO:0005737">
    <property type="term" value="C:cytoplasm"/>
    <property type="evidence" value="ECO:0007669"/>
    <property type="project" value="TreeGrafter"/>
</dbReference>
<dbReference type="EC" id="2.7.11.1" evidence="1"/>
<comment type="caution">
    <text evidence="11">The sequence shown here is derived from an EMBL/GenBank/DDBJ whole genome shotgun (WGS) entry which is preliminary data.</text>
</comment>
<protein>
    <recommendedName>
        <fullName evidence="1">non-specific serine/threonine protein kinase</fullName>
        <ecNumber evidence="1">2.7.11.1</ecNumber>
    </recommendedName>
</protein>
<evidence type="ECO:0000256" key="5">
    <source>
        <dbReference type="ARBA" id="ARBA00022777"/>
    </source>
</evidence>